<evidence type="ECO:0000313" key="2">
    <source>
        <dbReference type="EMBL" id="PWA46480.1"/>
    </source>
</evidence>
<proteinExistence type="predicted"/>
<dbReference type="EMBL" id="PKPP01010263">
    <property type="protein sequence ID" value="PWA46480.1"/>
    <property type="molecule type" value="Genomic_DNA"/>
</dbReference>
<protein>
    <submittedName>
        <fullName evidence="2">Cytokinin response factor 2</fullName>
    </submittedName>
</protein>
<evidence type="ECO:0000256" key="1">
    <source>
        <dbReference type="SAM" id="MobiDB-lite"/>
    </source>
</evidence>
<keyword evidence="3" id="KW-1185">Reference proteome</keyword>
<evidence type="ECO:0000313" key="3">
    <source>
        <dbReference type="Proteomes" id="UP000245207"/>
    </source>
</evidence>
<feature type="region of interest" description="Disordered" evidence="1">
    <location>
        <begin position="75"/>
        <end position="171"/>
    </location>
</feature>
<accession>A0A2U1LBV1</accession>
<feature type="compositionally biased region" description="Polar residues" evidence="1">
    <location>
        <begin position="158"/>
        <end position="171"/>
    </location>
</feature>
<reference evidence="2 3" key="1">
    <citation type="journal article" date="2018" name="Mol. Plant">
        <title>The genome of Artemisia annua provides insight into the evolution of Asteraceae family and artemisinin biosynthesis.</title>
        <authorList>
            <person name="Shen Q."/>
            <person name="Zhang L."/>
            <person name="Liao Z."/>
            <person name="Wang S."/>
            <person name="Yan T."/>
            <person name="Shi P."/>
            <person name="Liu M."/>
            <person name="Fu X."/>
            <person name="Pan Q."/>
            <person name="Wang Y."/>
            <person name="Lv Z."/>
            <person name="Lu X."/>
            <person name="Zhang F."/>
            <person name="Jiang W."/>
            <person name="Ma Y."/>
            <person name="Chen M."/>
            <person name="Hao X."/>
            <person name="Li L."/>
            <person name="Tang Y."/>
            <person name="Lv G."/>
            <person name="Zhou Y."/>
            <person name="Sun X."/>
            <person name="Brodelius P.E."/>
            <person name="Rose J.K.C."/>
            <person name="Tang K."/>
        </authorList>
    </citation>
    <scope>NUCLEOTIDE SEQUENCE [LARGE SCALE GENOMIC DNA]</scope>
    <source>
        <strain evidence="3">cv. Huhao1</strain>
        <tissue evidence="2">Leaf</tissue>
    </source>
</reference>
<comment type="caution">
    <text evidence="2">The sequence shown here is derived from an EMBL/GenBank/DDBJ whole genome shotgun (WGS) entry which is preliminary data.</text>
</comment>
<dbReference type="AlphaFoldDB" id="A0A2U1LBV1"/>
<dbReference type="STRING" id="35608.A0A2U1LBV1"/>
<gene>
    <name evidence="2" type="ORF">CTI12_AA489220</name>
</gene>
<dbReference type="Proteomes" id="UP000245207">
    <property type="component" value="Unassembled WGS sequence"/>
</dbReference>
<feature type="compositionally biased region" description="Polar residues" evidence="1">
    <location>
        <begin position="77"/>
        <end position="94"/>
    </location>
</feature>
<organism evidence="2 3">
    <name type="scientific">Artemisia annua</name>
    <name type="common">Sweet wormwood</name>
    <dbReference type="NCBI Taxonomy" id="35608"/>
    <lineage>
        <taxon>Eukaryota</taxon>
        <taxon>Viridiplantae</taxon>
        <taxon>Streptophyta</taxon>
        <taxon>Embryophyta</taxon>
        <taxon>Tracheophyta</taxon>
        <taxon>Spermatophyta</taxon>
        <taxon>Magnoliopsida</taxon>
        <taxon>eudicotyledons</taxon>
        <taxon>Gunneridae</taxon>
        <taxon>Pentapetalae</taxon>
        <taxon>asterids</taxon>
        <taxon>campanulids</taxon>
        <taxon>Asterales</taxon>
        <taxon>Asteraceae</taxon>
        <taxon>Asteroideae</taxon>
        <taxon>Anthemideae</taxon>
        <taxon>Artemisiinae</taxon>
        <taxon>Artemisia</taxon>
    </lineage>
</organism>
<name>A0A2U1LBV1_ARTAN</name>
<sequence>METKPTQVKFTEHKTHTTLLSKDGKSCNRVVRISLTDAYATDSSGDEGEQFSGRRRVKKFVNEVRIKAGDDDVASRVHNNSAGRRRVVNSTTSTKKADLRGPHALTNFTVPNSPAREKHAPSSSYNSGEESRTMEKASSPKSVLRFSPSSGDEFVAESTRNSPLSDAVSDTVSDTFSDTVNESFTDFRPFDDPFSITGLFDFPDIYDPATVYQGSDPSEMLYCTDFGSGFGFGSSSWPTEDYTLQDFGDIFGSDPLVAL</sequence>
<dbReference type="OrthoDB" id="777519at2759"/>